<keyword evidence="6" id="KW-1185">Reference proteome</keyword>
<evidence type="ECO:0000313" key="5">
    <source>
        <dbReference type="EMBL" id="GIH27538.1"/>
    </source>
</evidence>
<dbReference type="PANTHER" id="PTHR33154">
    <property type="entry name" value="TRANSCRIPTIONAL REGULATOR, ARSR FAMILY"/>
    <property type="match status" value="1"/>
</dbReference>
<dbReference type="InterPro" id="IPR036388">
    <property type="entry name" value="WH-like_DNA-bd_sf"/>
</dbReference>
<dbReference type="PANTHER" id="PTHR33154:SF15">
    <property type="entry name" value="REGULATORY PROTEIN ARSR"/>
    <property type="match status" value="1"/>
</dbReference>
<dbReference type="InterPro" id="IPR051081">
    <property type="entry name" value="HTH_MetalResp_TranReg"/>
</dbReference>
<evidence type="ECO:0000256" key="3">
    <source>
        <dbReference type="ARBA" id="ARBA00023163"/>
    </source>
</evidence>
<keyword evidence="2" id="KW-0238">DNA-binding</keyword>
<dbReference type="Pfam" id="PF12840">
    <property type="entry name" value="HTH_20"/>
    <property type="match status" value="1"/>
</dbReference>
<evidence type="ECO:0000256" key="2">
    <source>
        <dbReference type="ARBA" id="ARBA00023125"/>
    </source>
</evidence>
<dbReference type="InterPro" id="IPR036390">
    <property type="entry name" value="WH_DNA-bd_sf"/>
</dbReference>
<gene>
    <name evidence="5" type="ORF">Aph01nite_58480</name>
</gene>
<dbReference type="GO" id="GO:0003700">
    <property type="term" value="F:DNA-binding transcription factor activity"/>
    <property type="evidence" value="ECO:0007669"/>
    <property type="project" value="InterPro"/>
</dbReference>
<dbReference type="GO" id="GO:0003677">
    <property type="term" value="F:DNA binding"/>
    <property type="evidence" value="ECO:0007669"/>
    <property type="project" value="UniProtKB-KW"/>
</dbReference>
<name>A0A919QH90_9ACTN</name>
<dbReference type="Gene3D" id="1.10.10.10">
    <property type="entry name" value="Winged helix-like DNA-binding domain superfamily/Winged helix DNA-binding domain"/>
    <property type="match status" value="1"/>
</dbReference>
<evidence type="ECO:0000256" key="1">
    <source>
        <dbReference type="ARBA" id="ARBA00023015"/>
    </source>
</evidence>
<sequence>MTTEQPVPERYRLVTDDLGLLRALAHPARLAILTRLQAEGPATATECAEVAGLSPSACSYHLRTLAKHGMVEDAPARGDGRERVWRALQRGWVLRDPDEGELTPDLLAAQSAVIETVLADAQARLSDYLGQSARESSEWRTAATLTHTVLLADADELREIAARISEILDPYRVVSRDPDEAPTGARLAEAHLRLFPRPPRAGRRK</sequence>
<dbReference type="EMBL" id="BOOA01000057">
    <property type="protein sequence ID" value="GIH27538.1"/>
    <property type="molecule type" value="Genomic_DNA"/>
</dbReference>
<accession>A0A919QH90</accession>
<dbReference type="SMART" id="SM00418">
    <property type="entry name" value="HTH_ARSR"/>
    <property type="match status" value="1"/>
</dbReference>
<organism evidence="5 6">
    <name type="scientific">Acrocarpospora phusangensis</name>
    <dbReference type="NCBI Taxonomy" id="1070424"/>
    <lineage>
        <taxon>Bacteria</taxon>
        <taxon>Bacillati</taxon>
        <taxon>Actinomycetota</taxon>
        <taxon>Actinomycetes</taxon>
        <taxon>Streptosporangiales</taxon>
        <taxon>Streptosporangiaceae</taxon>
        <taxon>Acrocarpospora</taxon>
    </lineage>
</organism>
<reference evidence="5" key="1">
    <citation type="submission" date="2021-01" db="EMBL/GenBank/DDBJ databases">
        <title>Whole genome shotgun sequence of Acrocarpospora phusangensis NBRC 108782.</title>
        <authorList>
            <person name="Komaki H."/>
            <person name="Tamura T."/>
        </authorList>
    </citation>
    <scope>NUCLEOTIDE SEQUENCE</scope>
    <source>
        <strain evidence="5">NBRC 108782</strain>
    </source>
</reference>
<keyword evidence="1" id="KW-0805">Transcription regulation</keyword>
<comment type="caution">
    <text evidence="5">The sequence shown here is derived from an EMBL/GenBank/DDBJ whole genome shotgun (WGS) entry which is preliminary data.</text>
</comment>
<proteinExistence type="predicted"/>
<dbReference type="CDD" id="cd00090">
    <property type="entry name" value="HTH_ARSR"/>
    <property type="match status" value="1"/>
</dbReference>
<dbReference type="InterPro" id="IPR001845">
    <property type="entry name" value="HTH_ArsR_DNA-bd_dom"/>
</dbReference>
<protein>
    <submittedName>
        <fullName evidence="5">Transcriptional regulator</fullName>
    </submittedName>
</protein>
<evidence type="ECO:0000313" key="6">
    <source>
        <dbReference type="Proteomes" id="UP000640052"/>
    </source>
</evidence>
<keyword evidence="3" id="KW-0804">Transcription</keyword>
<dbReference type="AlphaFoldDB" id="A0A919QH90"/>
<dbReference type="RefSeq" id="WP_204044189.1">
    <property type="nucleotide sequence ID" value="NZ_BOOA01000057.1"/>
</dbReference>
<evidence type="ECO:0000259" key="4">
    <source>
        <dbReference type="SMART" id="SM00418"/>
    </source>
</evidence>
<dbReference type="Proteomes" id="UP000640052">
    <property type="component" value="Unassembled WGS sequence"/>
</dbReference>
<dbReference type="SUPFAM" id="SSF46785">
    <property type="entry name" value="Winged helix' DNA-binding domain"/>
    <property type="match status" value="1"/>
</dbReference>
<dbReference type="InterPro" id="IPR011991">
    <property type="entry name" value="ArsR-like_HTH"/>
</dbReference>
<feature type="domain" description="HTH arsR-type" evidence="4">
    <location>
        <begin position="19"/>
        <end position="108"/>
    </location>
</feature>